<gene>
    <name evidence="2" type="ORF">B0T20DRAFT_250104</name>
</gene>
<evidence type="ECO:0000313" key="2">
    <source>
        <dbReference type="EMBL" id="KAK3397134.1"/>
    </source>
</evidence>
<organism evidence="2 3">
    <name type="scientific">Sordaria brevicollis</name>
    <dbReference type="NCBI Taxonomy" id="83679"/>
    <lineage>
        <taxon>Eukaryota</taxon>
        <taxon>Fungi</taxon>
        <taxon>Dikarya</taxon>
        <taxon>Ascomycota</taxon>
        <taxon>Pezizomycotina</taxon>
        <taxon>Sordariomycetes</taxon>
        <taxon>Sordariomycetidae</taxon>
        <taxon>Sordariales</taxon>
        <taxon>Sordariaceae</taxon>
        <taxon>Sordaria</taxon>
    </lineage>
</organism>
<reference evidence="2" key="2">
    <citation type="submission" date="2023-07" db="EMBL/GenBank/DDBJ databases">
        <authorList>
            <consortium name="Lawrence Berkeley National Laboratory"/>
            <person name="Haridas S."/>
            <person name="Hensen N."/>
            <person name="Bonometti L."/>
            <person name="Westerberg I."/>
            <person name="Brannstrom I.O."/>
            <person name="Guillou S."/>
            <person name="Cros-Aarteil S."/>
            <person name="Calhoun S."/>
            <person name="Kuo A."/>
            <person name="Mondo S."/>
            <person name="Pangilinan J."/>
            <person name="Riley R."/>
            <person name="LaButti K."/>
            <person name="Andreopoulos B."/>
            <person name="Lipzen A."/>
            <person name="Chen C."/>
            <person name="Yanf M."/>
            <person name="Daum C."/>
            <person name="Ng V."/>
            <person name="Clum A."/>
            <person name="Steindorff A."/>
            <person name="Ohm R."/>
            <person name="Martin F."/>
            <person name="Silar P."/>
            <person name="Natvig D."/>
            <person name="Lalanne C."/>
            <person name="Gautier V."/>
            <person name="Ament-velasquez S.L."/>
            <person name="Kruys A."/>
            <person name="Hutchinson M.I."/>
            <person name="Powell A.J."/>
            <person name="Barry K."/>
            <person name="Miller A.N."/>
            <person name="Grigoriev I.V."/>
            <person name="Debuchy R."/>
            <person name="Gladieux P."/>
            <person name="Thoren M.H."/>
            <person name="Johannesson H."/>
        </authorList>
    </citation>
    <scope>NUCLEOTIDE SEQUENCE</scope>
    <source>
        <strain evidence="2">FGSC 1904</strain>
    </source>
</reference>
<protein>
    <submittedName>
        <fullName evidence="2">Uncharacterized protein</fullName>
    </submittedName>
</protein>
<evidence type="ECO:0000256" key="1">
    <source>
        <dbReference type="SAM" id="MobiDB-lite"/>
    </source>
</evidence>
<dbReference type="AlphaFoldDB" id="A0AAE0UB67"/>
<name>A0AAE0UB67_SORBR</name>
<feature type="region of interest" description="Disordered" evidence="1">
    <location>
        <begin position="14"/>
        <end position="44"/>
    </location>
</feature>
<evidence type="ECO:0000313" key="3">
    <source>
        <dbReference type="Proteomes" id="UP001281003"/>
    </source>
</evidence>
<comment type="caution">
    <text evidence="2">The sequence shown here is derived from an EMBL/GenBank/DDBJ whole genome shotgun (WGS) entry which is preliminary data.</text>
</comment>
<dbReference type="EMBL" id="JAUTDP010000008">
    <property type="protein sequence ID" value="KAK3397134.1"/>
    <property type="molecule type" value="Genomic_DNA"/>
</dbReference>
<keyword evidence="3" id="KW-1185">Reference proteome</keyword>
<reference evidence="2" key="1">
    <citation type="journal article" date="2023" name="Mol. Phylogenet. Evol.">
        <title>Genome-scale phylogeny and comparative genomics of the fungal order Sordariales.</title>
        <authorList>
            <person name="Hensen N."/>
            <person name="Bonometti L."/>
            <person name="Westerberg I."/>
            <person name="Brannstrom I.O."/>
            <person name="Guillou S."/>
            <person name="Cros-Aarteil S."/>
            <person name="Calhoun S."/>
            <person name="Haridas S."/>
            <person name="Kuo A."/>
            <person name="Mondo S."/>
            <person name="Pangilinan J."/>
            <person name="Riley R."/>
            <person name="LaButti K."/>
            <person name="Andreopoulos B."/>
            <person name="Lipzen A."/>
            <person name="Chen C."/>
            <person name="Yan M."/>
            <person name="Daum C."/>
            <person name="Ng V."/>
            <person name="Clum A."/>
            <person name="Steindorff A."/>
            <person name="Ohm R.A."/>
            <person name="Martin F."/>
            <person name="Silar P."/>
            <person name="Natvig D.O."/>
            <person name="Lalanne C."/>
            <person name="Gautier V."/>
            <person name="Ament-Velasquez S.L."/>
            <person name="Kruys A."/>
            <person name="Hutchinson M.I."/>
            <person name="Powell A.J."/>
            <person name="Barry K."/>
            <person name="Miller A.N."/>
            <person name="Grigoriev I.V."/>
            <person name="Debuchy R."/>
            <person name="Gladieux P."/>
            <person name="Hiltunen Thoren M."/>
            <person name="Johannesson H."/>
        </authorList>
    </citation>
    <scope>NUCLEOTIDE SEQUENCE</scope>
    <source>
        <strain evidence="2">FGSC 1904</strain>
    </source>
</reference>
<proteinExistence type="predicted"/>
<sequence>MRYLTIFMARLRGGVPDTNTEETDAHSPRLPNRSSRETLPPPYEEAVCEASSSSNQKDEISNMHKTASFSACQVVRLFTSSASMLTEEIDGGCGTQRQSGLLPVKLMHLLCNYYDVMDAFLDEFLRLEYNGRKRFPKLTKSIARSAIEATGLYTFMWALLRTSSQYDARGFRAILNDEVQEIDKYIQAQVLKELVPAIGDSAKVLKKKIVRFVKEQIEDCNNQYGEHLVETGKFDGPLCVEIEVSVPTLHGHPPLHNTTSKQTS</sequence>
<dbReference type="Proteomes" id="UP001281003">
    <property type="component" value="Unassembled WGS sequence"/>
</dbReference>
<accession>A0AAE0UB67</accession>